<feature type="domain" description="CCD97-like C-terminal" evidence="2">
    <location>
        <begin position="127"/>
        <end position="189"/>
    </location>
</feature>
<dbReference type="PANTHER" id="PTHR31840:SF1">
    <property type="entry name" value="COILED-COIL DOMAIN-CONTAINING PROTEIN 97"/>
    <property type="match status" value="1"/>
</dbReference>
<dbReference type="InterPro" id="IPR040233">
    <property type="entry name" value="CCD97-like_C"/>
</dbReference>
<accession>A0A9P8TVZ1</accession>
<comment type="caution">
    <text evidence="3">The sequence shown here is derived from an EMBL/GenBank/DDBJ whole genome shotgun (WGS) entry which is preliminary data.</text>
</comment>
<keyword evidence="4" id="KW-1185">Reference proteome</keyword>
<proteinExistence type="predicted"/>
<sequence>MAVNPDDRDHGLGLDKPVPRRARNPAKLARLGVRNRRHDYLQKNPSYFDNLDHELADPILFERLIKRFQTPAERETEGMAKGYGRTLEADLIRGETKLSSVSRPSEDAGFNSSRAQSNATAPGDGGAGTDPWDTEAKNKEHGVQLWRAYLEARFVEGLDEDFEYQTVDDNCAYDTMARQDAEDAWFDEEEPSWADGDSQFPVRLGETGVQDF</sequence>
<dbReference type="PANTHER" id="PTHR31840">
    <property type="entry name" value="COILED-COIL DOMAIN-CONTAINING PROTEIN 97"/>
    <property type="match status" value="1"/>
</dbReference>
<feature type="region of interest" description="Disordered" evidence="1">
    <location>
        <begin position="191"/>
        <end position="212"/>
    </location>
</feature>
<dbReference type="EMBL" id="JAIWOZ010000003">
    <property type="protein sequence ID" value="KAH6607099.1"/>
    <property type="molecule type" value="Genomic_DNA"/>
</dbReference>
<feature type="domain" description="CCD97-like C-terminal" evidence="2">
    <location>
        <begin position="35"/>
        <end position="106"/>
    </location>
</feature>
<feature type="compositionally biased region" description="Basic and acidic residues" evidence="1">
    <location>
        <begin position="1"/>
        <end position="13"/>
    </location>
</feature>
<dbReference type="Pfam" id="PF09747">
    <property type="entry name" value="CCD97-like_C"/>
    <property type="match status" value="2"/>
</dbReference>
<dbReference type="InterPro" id="IPR018613">
    <property type="entry name" value="Ccdc97-like"/>
</dbReference>
<name>A0A9P8TVZ1_9HYPO</name>
<dbReference type="AlphaFoldDB" id="A0A9P8TVZ1"/>
<organism evidence="3 4">
    <name type="scientific">Trichoderma cornu-damae</name>
    <dbReference type="NCBI Taxonomy" id="654480"/>
    <lineage>
        <taxon>Eukaryota</taxon>
        <taxon>Fungi</taxon>
        <taxon>Dikarya</taxon>
        <taxon>Ascomycota</taxon>
        <taxon>Pezizomycotina</taxon>
        <taxon>Sordariomycetes</taxon>
        <taxon>Hypocreomycetidae</taxon>
        <taxon>Hypocreales</taxon>
        <taxon>Hypocreaceae</taxon>
        <taxon>Trichoderma</taxon>
    </lineage>
</organism>
<evidence type="ECO:0000313" key="3">
    <source>
        <dbReference type="EMBL" id="KAH6607099.1"/>
    </source>
</evidence>
<dbReference type="OrthoDB" id="333176at2759"/>
<reference evidence="3" key="1">
    <citation type="submission" date="2021-08" db="EMBL/GenBank/DDBJ databases">
        <title>Chromosome-Level Trichoderma cornu-damae using Hi-C Data.</title>
        <authorList>
            <person name="Kim C.S."/>
        </authorList>
    </citation>
    <scope>NUCLEOTIDE SEQUENCE</scope>
    <source>
        <strain evidence="3">KA19-0412C</strain>
    </source>
</reference>
<feature type="region of interest" description="Disordered" evidence="1">
    <location>
        <begin position="95"/>
        <end position="135"/>
    </location>
</feature>
<protein>
    <recommendedName>
        <fullName evidence="2">CCD97-like C-terminal domain-containing protein</fullName>
    </recommendedName>
</protein>
<evidence type="ECO:0000259" key="2">
    <source>
        <dbReference type="Pfam" id="PF09747"/>
    </source>
</evidence>
<evidence type="ECO:0000256" key="1">
    <source>
        <dbReference type="SAM" id="MobiDB-lite"/>
    </source>
</evidence>
<feature type="region of interest" description="Disordered" evidence="1">
    <location>
        <begin position="1"/>
        <end position="24"/>
    </location>
</feature>
<evidence type="ECO:0000313" key="4">
    <source>
        <dbReference type="Proteomes" id="UP000827724"/>
    </source>
</evidence>
<gene>
    <name evidence="3" type="ORF">Trco_003412</name>
</gene>
<dbReference type="Proteomes" id="UP000827724">
    <property type="component" value="Unassembled WGS sequence"/>
</dbReference>